<evidence type="ECO:0000256" key="8">
    <source>
        <dbReference type="ARBA" id="ARBA00022692"/>
    </source>
</evidence>
<feature type="domain" description="Arabinofuranosyltransferase AftA C-terminal" evidence="15">
    <location>
        <begin position="483"/>
        <end position="659"/>
    </location>
</feature>
<evidence type="ECO:0000313" key="17">
    <source>
        <dbReference type="EMBL" id="ALG05687.1"/>
    </source>
</evidence>
<evidence type="ECO:0000256" key="9">
    <source>
        <dbReference type="ARBA" id="ARBA00022989"/>
    </source>
</evidence>
<feature type="transmembrane region" description="Helical" evidence="14">
    <location>
        <begin position="464"/>
        <end position="483"/>
    </location>
</feature>
<dbReference type="STRING" id="860235.AOZ06_00955"/>
<dbReference type="RefSeq" id="WP_054287667.1">
    <property type="nucleotide sequence ID" value="NZ_CP012752.1"/>
</dbReference>
<feature type="transmembrane region" description="Helical" evidence="14">
    <location>
        <begin position="268"/>
        <end position="285"/>
    </location>
</feature>
<accession>A0A0N7F2F5</accession>
<feature type="transmembrane region" description="Helical" evidence="14">
    <location>
        <begin position="291"/>
        <end position="311"/>
    </location>
</feature>
<comment type="similarity">
    <text evidence="3">Belongs to the glycosyltransferase 85 family.</text>
</comment>
<dbReference type="GO" id="GO:0016757">
    <property type="term" value="F:glycosyltransferase activity"/>
    <property type="evidence" value="ECO:0007669"/>
    <property type="project" value="InterPro"/>
</dbReference>
<dbReference type="EC" id="2.4.2.46" evidence="4"/>
<keyword evidence="7" id="KW-0808">Transferase</keyword>
<feature type="transmembrane region" description="Helical" evidence="14">
    <location>
        <begin position="399"/>
        <end position="422"/>
    </location>
</feature>
<evidence type="ECO:0000259" key="15">
    <source>
        <dbReference type="Pfam" id="PF12249"/>
    </source>
</evidence>
<dbReference type="OrthoDB" id="4775300at2"/>
<comment type="pathway">
    <text evidence="2">Cell wall biogenesis; cell wall polysaccharide biosynthesis.</text>
</comment>
<feature type="region of interest" description="Disordered" evidence="13">
    <location>
        <begin position="1"/>
        <end position="34"/>
    </location>
</feature>
<sequence length="660" mass="71719">MIDAVGRSQSPVLDGEPDAGRTAVVPPPPPSDVPSGRRLAMLGGEIAAGVAVAAVVSVVLQIMVNRWFIPHPTNLPIAVATMCTVILVLVGVLLAARRVWPRWATPLTWAGLSALGTLALAFMLKGTRYYLGGVQEDQSFRLQYLARLTSSASLADMSYVDVPGFYPAGWFWLGGRFAHLTGLPSWAAFKPWAILTFAVIAVIAFALWSVLVERRVAVLIAMLTCIAGLRIGATEPYSWMAVAVIPPLAVLAWRMLRDLRRPDPAKLLGPVLVLGLFLGSFGAVYTLFFGFFGLVLVLLAVVNVVVAWRTGGKEIGRLVRRTLGRAGLVALIALGPVLLVWTPYLLELLAGHETKNLAARFLPTESIYLPTPMLEFSVNGALCMIGLIWLVLSLRRSPIAVALSVVAGTCYLWYLMSTVALAGGTTLLPFRTETILVTSLYCAAVLGAVDFARWAVTRVPAVRVRALAGVLAFAALLSLAQTVPLQHKRVIASAFNDYYPTGGNAHGVNDPGTPDFWYPQVDKAIQRMTGKKPEQLVILTNSWVLTSGQPYWTYISIIAQFGNPMIDHEARRTAVDGWARTTSSRDLIAQLDKAPGTPPSVFVFLRDDKNGGELHTRLSYDDYPRDPNTPSYEVIFKPSAFAGPEFIREDVGPHTVIVRR</sequence>
<dbReference type="UniPathway" id="UPA00963"/>
<reference evidence="17 18" key="1">
    <citation type="submission" date="2015-07" db="EMBL/GenBank/DDBJ databases">
        <title>Genome sequencing of Kibdelosporangium phytohabitans.</title>
        <authorList>
            <person name="Qin S."/>
            <person name="Xing K."/>
        </authorList>
    </citation>
    <scope>NUCLEOTIDE SEQUENCE [LARGE SCALE GENOMIC DNA]</scope>
    <source>
        <strain evidence="17 18">KLBMP1111</strain>
    </source>
</reference>
<dbReference type="GO" id="GO:0044038">
    <property type="term" value="P:cell wall macromolecule biosynthetic process"/>
    <property type="evidence" value="ECO:0007669"/>
    <property type="project" value="InterPro"/>
</dbReference>
<feature type="transmembrane region" description="Helical" evidence="14">
    <location>
        <begin position="216"/>
        <end position="233"/>
    </location>
</feature>
<dbReference type="AlphaFoldDB" id="A0A0N7F2F5"/>
<evidence type="ECO:0000313" key="18">
    <source>
        <dbReference type="Proteomes" id="UP000063699"/>
    </source>
</evidence>
<name>A0A0N7F2F5_9PSEU</name>
<evidence type="ECO:0000256" key="11">
    <source>
        <dbReference type="ARBA" id="ARBA00033184"/>
    </source>
</evidence>
<feature type="transmembrane region" description="Helical" evidence="14">
    <location>
        <begin position="75"/>
        <end position="96"/>
    </location>
</feature>
<dbReference type="GO" id="GO:0045227">
    <property type="term" value="P:capsule polysaccharide biosynthetic process"/>
    <property type="evidence" value="ECO:0007669"/>
    <property type="project" value="UniProtKB-UniPathway"/>
</dbReference>
<evidence type="ECO:0000256" key="14">
    <source>
        <dbReference type="SAM" id="Phobius"/>
    </source>
</evidence>
<keyword evidence="18" id="KW-1185">Reference proteome</keyword>
<dbReference type="GO" id="GO:0005886">
    <property type="term" value="C:plasma membrane"/>
    <property type="evidence" value="ECO:0007669"/>
    <property type="project" value="UniProtKB-SubCell"/>
</dbReference>
<protein>
    <recommendedName>
        <fullName evidence="5">Galactan 5-O-arabinofuranosyltransferase</fullName>
        <ecNumber evidence="4">2.4.2.46</ecNumber>
    </recommendedName>
    <alternativeName>
        <fullName evidence="11">Arabinofuranosyltransferase AftA</fullName>
    </alternativeName>
</protein>
<dbReference type="Pfam" id="PF12249">
    <property type="entry name" value="AftA_C"/>
    <property type="match status" value="1"/>
</dbReference>
<evidence type="ECO:0000256" key="1">
    <source>
        <dbReference type="ARBA" id="ARBA00004651"/>
    </source>
</evidence>
<feature type="transmembrane region" description="Helical" evidence="14">
    <location>
        <begin position="46"/>
        <end position="69"/>
    </location>
</feature>
<keyword evidence="8 14" id="KW-0812">Transmembrane</keyword>
<dbReference type="InterPro" id="IPR020959">
    <property type="entry name" value="ArabinofuranosylTrfase_AftA_C"/>
</dbReference>
<feature type="transmembrane region" description="Helical" evidence="14">
    <location>
        <begin position="192"/>
        <end position="211"/>
    </location>
</feature>
<evidence type="ECO:0000259" key="16">
    <source>
        <dbReference type="Pfam" id="PF12250"/>
    </source>
</evidence>
<feature type="transmembrane region" description="Helical" evidence="14">
    <location>
        <begin position="366"/>
        <end position="392"/>
    </location>
</feature>
<proteinExistence type="inferred from homology"/>
<comment type="subcellular location">
    <subcellularLocation>
        <location evidence="1">Cell membrane</location>
        <topology evidence="1">Multi-pass membrane protein</topology>
    </subcellularLocation>
</comment>
<feature type="transmembrane region" description="Helical" evidence="14">
    <location>
        <begin position="239"/>
        <end position="256"/>
    </location>
</feature>
<keyword evidence="9 14" id="KW-1133">Transmembrane helix</keyword>
<evidence type="ECO:0000256" key="13">
    <source>
        <dbReference type="SAM" id="MobiDB-lite"/>
    </source>
</evidence>
<evidence type="ECO:0000256" key="6">
    <source>
        <dbReference type="ARBA" id="ARBA00022475"/>
    </source>
</evidence>
<evidence type="ECO:0000256" key="7">
    <source>
        <dbReference type="ARBA" id="ARBA00022679"/>
    </source>
</evidence>
<dbReference type="InterPro" id="IPR020963">
    <property type="entry name" value="ArabinofuranosylTrfase_AftA_N"/>
</dbReference>
<evidence type="ECO:0000256" key="12">
    <source>
        <dbReference type="ARBA" id="ARBA00034030"/>
    </source>
</evidence>
<keyword evidence="6" id="KW-1003">Cell membrane</keyword>
<evidence type="ECO:0000256" key="2">
    <source>
        <dbReference type="ARBA" id="ARBA00004776"/>
    </source>
</evidence>
<dbReference type="KEGG" id="kphy:AOZ06_00955"/>
<evidence type="ECO:0000256" key="4">
    <source>
        <dbReference type="ARBA" id="ARBA00012037"/>
    </source>
</evidence>
<dbReference type="Proteomes" id="UP000063699">
    <property type="component" value="Chromosome"/>
</dbReference>
<feature type="domain" description="Arabinofuranosyltransferase AftA N-terminal" evidence="16">
    <location>
        <begin position="46"/>
        <end position="466"/>
    </location>
</feature>
<feature type="transmembrane region" description="Helical" evidence="14">
    <location>
        <begin position="434"/>
        <end position="452"/>
    </location>
</feature>
<evidence type="ECO:0000256" key="5">
    <source>
        <dbReference type="ARBA" id="ARBA00020482"/>
    </source>
</evidence>
<dbReference type="EMBL" id="CP012752">
    <property type="protein sequence ID" value="ALG05687.1"/>
    <property type="molecule type" value="Genomic_DNA"/>
</dbReference>
<gene>
    <name evidence="17" type="ORF">AOZ06_00955</name>
</gene>
<evidence type="ECO:0000256" key="10">
    <source>
        <dbReference type="ARBA" id="ARBA00023136"/>
    </source>
</evidence>
<evidence type="ECO:0000256" key="3">
    <source>
        <dbReference type="ARBA" id="ARBA00009655"/>
    </source>
</evidence>
<feature type="transmembrane region" description="Helical" evidence="14">
    <location>
        <begin position="323"/>
        <end position="346"/>
    </location>
</feature>
<dbReference type="Pfam" id="PF12250">
    <property type="entry name" value="AftA_N"/>
    <property type="match status" value="1"/>
</dbReference>
<feature type="transmembrane region" description="Helical" evidence="14">
    <location>
        <begin position="103"/>
        <end position="124"/>
    </location>
</feature>
<comment type="catalytic activity">
    <reaction evidence="12">
        <text>Adds an alpha-D-arabinofuranosyl group from trans,octacis-decaprenylphospho-beta-D-arabinofuranose at the 5-O-position of the eighth, tenth and twelfth galactofuranose unit of the galactofuranan chain of [beta-D-galactofuranosyl-(1-&gt;5)-beta-D-galactofuranosyl-(1-&gt;6)]14-beta-D-galactofuranosyl-(1-&gt;5)-beta-D-galactofuranosyl-(1-&gt;4)-alpha-L-rhamnopyranosyl-(1-&gt;3)-N-acetyl-alpha-D-glucosaminyl-diphospho-trans,octacis-decaprenol.</text>
        <dbReference type="EC" id="2.4.2.46"/>
    </reaction>
</comment>
<keyword evidence="10 14" id="KW-0472">Membrane</keyword>
<organism evidence="17 18">
    <name type="scientific">Kibdelosporangium phytohabitans</name>
    <dbReference type="NCBI Taxonomy" id="860235"/>
    <lineage>
        <taxon>Bacteria</taxon>
        <taxon>Bacillati</taxon>
        <taxon>Actinomycetota</taxon>
        <taxon>Actinomycetes</taxon>
        <taxon>Pseudonocardiales</taxon>
        <taxon>Pseudonocardiaceae</taxon>
        <taxon>Kibdelosporangium</taxon>
    </lineage>
</organism>